<evidence type="ECO:0000256" key="4">
    <source>
        <dbReference type="ARBA" id="ARBA00022898"/>
    </source>
</evidence>
<keyword evidence="4" id="KW-0663">Pyridoxal phosphate</keyword>
<dbReference type="Gene3D" id="3.40.640.10">
    <property type="entry name" value="Type I PLP-dependent aspartate aminotransferase-like (Major domain)"/>
    <property type="match status" value="1"/>
</dbReference>
<dbReference type="InterPro" id="IPR015421">
    <property type="entry name" value="PyrdxlP-dep_Trfase_major"/>
</dbReference>
<feature type="domain" description="Orn/Lys/Arg decarboxylase C-terminal" evidence="7">
    <location>
        <begin position="444"/>
        <end position="490"/>
    </location>
</feature>
<dbReference type="InterPro" id="IPR036633">
    <property type="entry name" value="Prn/Lys/Arg_de-COase_C_sf"/>
</dbReference>
<dbReference type="InterPro" id="IPR000310">
    <property type="entry name" value="Orn/Lys/Arg_deCO2ase_major_dom"/>
</dbReference>
<dbReference type="Proteomes" id="UP000291832">
    <property type="component" value="Unassembled WGS sequence"/>
</dbReference>
<dbReference type="AlphaFoldDB" id="A0A4Q7TG55"/>
<name>A0A4Q7TG55_9MICO</name>
<dbReference type="PANTHER" id="PTHR43277:SF4">
    <property type="entry name" value="ARGININE DECARBOXYLASE"/>
    <property type="match status" value="1"/>
</dbReference>
<comment type="caution">
    <text evidence="8">The sequence shown here is derived from an EMBL/GenBank/DDBJ whole genome shotgun (WGS) entry which is preliminary data.</text>
</comment>
<reference evidence="8 9" key="1">
    <citation type="journal article" date="2015" name="Stand. Genomic Sci.">
        <title>Genomic Encyclopedia of Bacterial and Archaeal Type Strains, Phase III: the genomes of soil and plant-associated and newly described type strains.</title>
        <authorList>
            <person name="Whitman W.B."/>
            <person name="Woyke T."/>
            <person name="Klenk H.P."/>
            <person name="Zhou Y."/>
            <person name="Lilburn T.G."/>
            <person name="Beck B.J."/>
            <person name="De Vos P."/>
            <person name="Vandamme P."/>
            <person name="Eisen J.A."/>
            <person name="Garrity G."/>
            <person name="Hugenholtz P."/>
            <person name="Kyrpides N.C."/>
        </authorList>
    </citation>
    <scope>NUCLEOTIDE SEQUENCE [LARGE SCALE GENOMIC DNA]</scope>
    <source>
        <strain evidence="8 9">RF6</strain>
    </source>
</reference>
<feature type="domain" description="Orn/Lys/Arg decarboxylases family 1 pyridoxal-P attachment site" evidence="6">
    <location>
        <begin position="17"/>
        <end position="316"/>
    </location>
</feature>
<protein>
    <submittedName>
        <fullName evidence="8">Arginine decarboxylase</fullName>
    </submittedName>
</protein>
<dbReference type="InterPro" id="IPR015424">
    <property type="entry name" value="PyrdxlP-dep_Trfase"/>
</dbReference>
<evidence type="ECO:0000256" key="2">
    <source>
        <dbReference type="ARBA" id="ARBA00010671"/>
    </source>
</evidence>
<evidence type="ECO:0000256" key="3">
    <source>
        <dbReference type="ARBA" id="ARBA00022793"/>
    </source>
</evidence>
<comment type="cofactor">
    <cofactor evidence="1">
        <name>pyridoxal 5'-phosphate</name>
        <dbReference type="ChEBI" id="CHEBI:597326"/>
    </cofactor>
</comment>
<evidence type="ECO:0000313" key="8">
    <source>
        <dbReference type="EMBL" id="RZT59466.1"/>
    </source>
</evidence>
<sequence>MSPAQGTQGAPQQATAPYADALAEHRDRGGLRFMIPGHATGQAGGSDRLREFIGATALELDIPQLVEGIDLGPGNAFDRARELAAAAWDAKTTWFLTNGASQGNRMAMQALAALGDRVLVQRSCHSSVYDGLVMSGATPEYLFPDTDPEHGIAHGITAAAAERALAAAAAAGTPFAALVLVSPSYFGVVADIPAVAAACHRHGAVLVVDGSWGAHFGFHPELPESPTRQGADIVLSSIHKLGGSLTQTAFLHLCDTPRAGALEPALEAAYRLTESTSLNSLLLASLDIARSELATGHAEMGAALASAAELRRLVAAAPGLRLAEPDFATRPGVVAIDPLHVSLDVRGRGVTGPELKTRLARAEPPVFVEIAAPTSIVALIGPRGTPDVAGLLRAIDRVAPPLAAGPARGEGALSTAAGARAGTLPAPPPGERVFTPRAAYLAPSESVPAAAAVGRISAAMLAAYPPGIPNAVPGERLTPELIDYLTTTAQLPGSYIRGAVDPEVSQLRVLRED</sequence>
<evidence type="ECO:0000256" key="5">
    <source>
        <dbReference type="ARBA" id="ARBA00023239"/>
    </source>
</evidence>
<dbReference type="InterPro" id="IPR008286">
    <property type="entry name" value="Prn/Lys/Arg_de-COase_C"/>
</dbReference>
<dbReference type="Pfam" id="PF01276">
    <property type="entry name" value="OKR_DC_1"/>
    <property type="match status" value="1"/>
</dbReference>
<evidence type="ECO:0000313" key="9">
    <source>
        <dbReference type="Proteomes" id="UP000291832"/>
    </source>
</evidence>
<keyword evidence="3" id="KW-0210">Decarboxylase</keyword>
<evidence type="ECO:0000259" key="6">
    <source>
        <dbReference type="Pfam" id="PF01276"/>
    </source>
</evidence>
<keyword evidence="9" id="KW-1185">Reference proteome</keyword>
<organism evidence="8 9">
    <name type="scientific">Leucobacter luti</name>
    <dbReference type="NCBI Taxonomy" id="340320"/>
    <lineage>
        <taxon>Bacteria</taxon>
        <taxon>Bacillati</taxon>
        <taxon>Actinomycetota</taxon>
        <taxon>Actinomycetes</taxon>
        <taxon>Micrococcales</taxon>
        <taxon>Microbacteriaceae</taxon>
        <taxon>Leucobacter</taxon>
    </lineage>
</organism>
<dbReference type="Pfam" id="PF03711">
    <property type="entry name" value="OKR_DC_1_C"/>
    <property type="match status" value="1"/>
</dbReference>
<dbReference type="PANTHER" id="PTHR43277">
    <property type="entry name" value="ARGININE DECARBOXYLASE"/>
    <property type="match status" value="1"/>
</dbReference>
<dbReference type="InterPro" id="IPR052357">
    <property type="entry name" value="Orn_Lys_Arg_decarboxylase-I"/>
</dbReference>
<dbReference type="RefSeq" id="WP_241989079.1">
    <property type="nucleotide sequence ID" value="NZ_QYAG01000002.1"/>
</dbReference>
<proteinExistence type="inferred from homology"/>
<evidence type="ECO:0000256" key="1">
    <source>
        <dbReference type="ARBA" id="ARBA00001933"/>
    </source>
</evidence>
<keyword evidence="5" id="KW-0456">Lyase</keyword>
<dbReference type="SUPFAM" id="SSF53383">
    <property type="entry name" value="PLP-dependent transferases"/>
    <property type="match status" value="1"/>
</dbReference>
<accession>A0A4Q7TG55</accession>
<dbReference type="EMBL" id="SHKI01000009">
    <property type="protein sequence ID" value="RZT59466.1"/>
    <property type="molecule type" value="Genomic_DNA"/>
</dbReference>
<dbReference type="Gene3D" id="3.90.100.10">
    <property type="entry name" value="Orn/Lys/Arg decarboxylase, C-terminal domain"/>
    <property type="match status" value="1"/>
</dbReference>
<evidence type="ECO:0000259" key="7">
    <source>
        <dbReference type="Pfam" id="PF03711"/>
    </source>
</evidence>
<gene>
    <name evidence="8" type="ORF">EV139_3138</name>
</gene>
<dbReference type="SUPFAM" id="SSF55904">
    <property type="entry name" value="Ornithine decarboxylase C-terminal domain"/>
    <property type="match status" value="1"/>
</dbReference>
<comment type="similarity">
    <text evidence="2">Belongs to the Orn/Lys/Arg decarboxylase class-I family.</text>
</comment>
<dbReference type="GO" id="GO:0016831">
    <property type="term" value="F:carboxy-lyase activity"/>
    <property type="evidence" value="ECO:0007669"/>
    <property type="project" value="UniProtKB-KW"/>
</dbReference>